<feature type="domain" description="PAS" evidence="1">
    <location>
        <begin position="3"/>
        <end position="75"/>
    </location>
</feature>
<accession>S3UVQ6</accession>
<dbReference type="SUPFAM" id="SSF46894">
    <property type="entry name" value="C-terminal effector domain of the bipartite response regulators"/>
    <property type="match status" value="1"/>
</dbReference>
<dbReference type="RefSeq" id="WP_016549832.1">
    <property type="nucleotide sequence ID" value="NZ_AKWZ02000010.1"/>
</dbReference>
<name>S3UVQ6_9LEPT</name>
<dbReference type="GO" id="GO:0006355">
    <property type="term" value="P:regulation of DNA-templated transcription"/>
    <property type="evidence" value="ECO:0007669"/>
    <property type="project" value="InterPro"/>
</dbReference>
<dbReference type="PROSITE" id="PS50112">
    <property type="entry name" value="PAS"/>
    <property type="match status" value="2"/>
</dbReference>
<dbReference type="Pfam" id="PF00196">
    <property type="entry name" value="GerE"/>
    <property type="match status" value="1"/>
</dbReference>
<reference evidence="2" key="1">
    <citation type="submission" date="2013-04" db="EMBL/GenBank/DDBJ databases">
        <authorList>
            <person name="Harkins D.M."/>
            <person name="Durkin A.S."/>
            <person name="Selengut J.D."/>
            <person name="Sanka R."/>
            <person name="DePew J."/>
            <person name="Purushe J."/>
            <person name="Ahmed A."/>
            <person name="van der Linden H."/>
            <person name="Goris M.G.A."/>
            <person name="Hartskeerl R.A."/>
            <person name="Vinetz J.M."/>
            <person name="Sutton G.G."/>
            <person name="Nelson W.C."/>
            <person name="Fouts D.E."/>
        </authorList>
    </citation>
    <scope>NUCLEOTIDE SEQUENCE [LARGE SCALE GENOMIC DNA]</scope>
    <source>
        <strain evidence="2">BUT 6</strain>
    </source>
</reference>
<evidence type="ECO:0000259" key="1">
    <source>
        <dbReference type="PROSITE" id="PS50112"/>
    </source>
</evidence>
<dbReference type="GO" id="GO:0003677">
    <property type="term" value="F:DNA binding"/>
    <property type="evidence" value="ECO:0007669"/>
    <property type="project" value="InterPro"/>
</dbReference>
<dbReference type="Gene3D" id="1.10.10.10">
    <property type="entry name" value="Winged helix-like DNA-binding domain superfamily/Winged helix DNA-binding domain"/>
    <property type="match status" value="1"/>
</dbReference>
<dbReference type="EMBL" id="AKWZ02000010">
    <property type="protein sequence ID" value="EPG73348.1"/>
    <property type="molecule type" value="Genomic_DNA"/>
</dbReference>
<evidence type="ECO:0000313" key="2">
    <source>
        <dbReference type="EMBL" id="EPG73348.1"/>
    </source>
</evidence>
<sequence>MEDLKEYVLKYETLPDILLICDMQGQIVHISGKGLEILGLHSGDVFFGKKLSDFFSDTDRAYIASEVFPSALREGEWRGYVYLRKKGGEEIPVLQIAPLLPNSQKRLSFFLFLKAGSTSTSIRNEAIYGAFRQSRNAMFLTDKNGIILAVNRQFETISGFSENELVGKTPKIFQSGQTSREFYDEFWEKILSGKEFHGSFLNRNHAGKYVQWNQVISPIQDEEGRISSFLSMILSNNEAGGLVKLRGSVEIGTEPISPPDIFRRYEGLDKEALVRMLREKTKLTRKETEICAGIASGKDKSLVCEELGIHQGTMKNHLKSIYRKTIDLEKDIPGPERDKLQRLTIYLFRLLGD</sequence>
<dbReference type="Gene3D" id="3.30.450.20">
    <property type="entry name" value="PAS domain"/>
    <property type="match status" value="2"/>
</dbReference>
<dbReference type="Proteomes" id="UP000014540">
    <property type="component" value="Unassembled WGS sequence"/>
</dbReference>
<dbReference type="Pfam" id="PF00989">
    <property type="entry name" value="PAS"/>
    <property type="match status" value="1"/>
</dbReference>
<comment type="caution">
    <text evidence="2">The sequence shown here is derived from an EMBL/GenBank/DDBJ whole genome shotgun (WGS) entry which is preliminary data.</text>
</comment>
<proteinExistence type="predicted"/>
<organism evidence="2 3">
    <name type="scientific">Leptospira fainei serovar Hurstbridge str. BUT 6</name>
    <dbReference type="NCBI Taxonomy" id="1193011"/>
    <lineage>
        <taxon>Bacteria</taxon>
        <taxon>Pseudomonadati</taxon>
        <taxon>Spirochaetota</taxon>
        <taxon>Spirochaetia</taxon>
        <taxon>Leptospirales</taxon>
        <taxon>Leptospiraceae</taxon>
        <taxon>Leptospira</taxon>
    </lineage>
</organism>
<dbReference type="InterPro" id="IPR000014">
    <property type="entry name" value="PAS"/>
</dbReference>
<gene>
    <name evidence="2" type="ORF">LEP1GSC058_2807</name>
</gene>
<keyword evidence="3" id="KW-1185">Reference proteome</keyword>
<dbReference type="Pfam" id="PF13426">
    <property type="entry name" value="PAS_9"/>
    <property type="match status" value="1"/>
</dbReference>
<protein>
    <submittedName>
        <fullName evidence="2">PAS domain S-box protein</fullName>
    </submittedName>
</protein>
<dbReference type="CDD" id="cd00130">
    <property type="entry name" value="PAS"/>
    <property type="match status" value="2"/>
</dbReference>
<dbReference type="InterPro" id="IPR035965">
    <property type="entry name" value="PAS-like_dom_sf"/>
</dbReference>
<dbReference type="InterPro" id="IPR016032">
    <property type="entry name" value="Sig_transdc_resp-reg_C-effctor"/>
</dbReference>
<dbReference type="NCBIfam" id="TIGR00229">
    <property type="entry name" value="sensory_box"/>
    <property type="match status" value="2"/>
</dbReference>
<dbReference type="InterPro" id="IPR036388">
    <property type="entry name" value="WH-like_DNA-bd_sf"/>
</dbReference>
<dbReference type="OrthoDB" id="336863at2"/>
<dbReference type="SMART" id="SM00091">
    <property type="entry name" value="PAS"/>
    <property type="match status" value="2"/>
</dbReference>
<dbReference type="PRINTS" id="PR00038">
    <property type="entry name" value="HTHLUXR"/>
</dbReference>
<evidence type="ECO:0000313" key="3">
    <source>
        <dbReference type="Proteomes" id="UP000014540"/>
    </source>
</evidence>
<feature type="domain" description="PAS" evidence="1">
    <location>
        <begin position="123"/>
        <end position="169"/>
    </location>
</feature>
<dbReference type="InterPro" id="IPR013767">
    <property type="entry name" value="PAS_fold"/>
</dbReference>
<dbReference type="AlphaFoldDB" id="S3UVQ6"/>
<dbReference type="InterPro" id="IPR000792">
    <property type="entry name" value="Tscrpt_reg_LuxR_C"/>
</dbReference>
<dbReference type="STRING" id="1193011.LEP1GSC058_2807"/>
<dbReference type="SUPFAM" id="SSF55785">
    <property type="entry name" value="PYP-like sensor domain (PAS domain)"/>
    <property type="match status" value="2"/>
</dbReference>